<dbReference type="InterPro" id="IPR001012">
    <property type="entry name" value="UBX_dom"/>
</dbReference>
<dbReference type="Gene3D" id="3.10.20.90">
    <property type="entry name" value="Phosphatidylinositol 3-kinase Catalytic Subunit, Chain A, domain 1"/>
    <property type="match status" value="1"/>
</dbReference>
<dbReference type="EMBL" id="CAIX01000001">
    <property type="protein sequence ID" value="CCI39335.1"/>
    <property type="molecule type" value="Genomic_DNA"/>
</dbReference>
<evidence type="ECO:0000313" key="7">
    <source>
        <dbReference type="EMBL" id="CCI39335.1"/>
    </source>
</evidence>
<sequence length="1671" mass="190377">MTWNLQLRGPNGTVRRIEWDEYERIEVLQNYIKQQLGYSVDDRIQLRTGFPPVVLNASRKQDFVKDVMHNNDTIIVSLCTVKNATENSKMSISDVSTSGSSVPQQKRKIVASNHSRKENESTRKVGIHSLVSNKSVRTTSKSNKFSKKGFILGKTTEESSQDEGSEKKSHTFGQKRARVDFSSKEDVETKLLRAVSADGSSTNASKFFRATTRNAVDYQYQITRASARLHAALSNHFNVTSGSDISDGNDEGRAMIVKYKEGVRKWTEEKVSMLQPVELHAILKYVLLSGGETGKEIVFWNLARLYNGDVAKGLMTLLPREDWSFLDARTRKLSKKALEARANEAYQKALKKTNKTTTKIHDEKEEKEEDEESTNDSRHNDDDLLNQALREAMALSAQKRMELQHLDSESISQNDTESLTFIHPMHAKNLPDRITVYCDDCNKSRIINFRDTDVVHIDLERWTCKEVPTRFYGAYSRDGACTLVDDEINDIVNSRHGSLLQKASINSRGDLASASPLQIIKSLPRDLVSDINVLELEDYIFQARLEELEDGMRKIISSDSTLSILNSEKLATPAELLLTPTNLIISILKRHGVDCHNEKDIESWKLASQQLMDENDWIREWRSSQVSDIDTTVLIVSITQLAFRMTEAEGVFIALQKLYDPLTTDKERKQCDNLLQCFQQSPDAVYFCIRCLYEPISGSPSASPLTQVMRVFAASTIYRIVSYEVNTAHNLQNQSSDVIPGKSAAICQQLWNLLTEPGALLDEYSVRNQISASIAILLLRCMHEYPYAVNEEKSTPRLIKMIEELIQNQTHQRDESDLTSVVTTNCAILLTLKSFTEENRSNRLKLGKEKRAECECMIQEDSHYVLQHVLCPIIAQINEIQQSSHSVLVYSLSMKCLANWLEAGKITAKLICETNLIPWAFNQASILSSVEDAFDVIQGCIQIAVKDTNLSLIEIITEHFVIFGEHISKQRPEDSREATLSIFTNAMVSSGQAFLTILIDFTLLTDSAYLVYKFLELLLDITVCTKLEIATLTMDFWMDFEAYFHGKDEDYSFELSLFSSRLWNGLLQRTEYPEDFLTLSITAREQFSSFRSAARNFFRSSASVTRAREDKFISSLVFQIIDQFEIRDDRRHSSAWWRRTEVLVHALSAVSKCICEADTIIIPRLFHCFAEEELMHPTLCQIIIVLLGVSSPWFARNPSYLETYAFKIWYKSFQFDMKHDTFTSSICRQSDHVGLISLKKLVSRCGKYMLNAQWINALLALFQSHYPTTDKAQTNMNIVLIVEAFATLLSNASYVEASMFLDQVIAHILLDMEGHQHFSAEMIRALRNLYEYLGIFAKSIPQRVSQEAIHPVLSVLQCRWKMLESMLQTYESSDHVNEQLYAMLIEIFESLRSLASGFASIMLPYLISRYTQTRVGVILRVLKSALCSYATDETSNELLQQMLVEVIRVTIETCPGSMDNTAEIWINFFNFVIAIGSSRPNILAKSKQLESVLSLVVPALKNCQNLELAKTILLFMLEVGSWYKEGLRIPMDHRKNSETNEKIVLCQQIQFVLIDKGLLYQVLATLLHTAGKCLPFDFLKVVVEAIRSCWLCFGSDHINDLVKVLLMDDRFLGSQVAIETRTAFLATISREDCVQNPRKFRRVIVSFCDHFTKYQARKSTHLYRDSTISAM</sequence>
<proteinExistence type="inferred from homology"/>
<evidence type="ECO:0000256" key="4">
    <source>
        <dbReference type="ARBA" id="ARBA00023242"/>
    </source>
</evidence>
<feature type="region of interest" description="Disordered" evidence="5">
    <location>
        <begin position="349"/>
        <end position="381"/>
    </location>
</feature>
<dbReference type="STRING" id="65357.A0A024FZ58"/>
<feature type="region of interest" description="Disordered" evidence="5">
    <location>
        <begin position="91"/>
        <end position="122"/>
    </location>
</feature>
<organism evidence="7 8">
    <name type="scientific">Albugo candida</name>
    <dbReference type="NCBI Taxonomy" id="65357"/>
    <lineage>
        <taxon>Eukaryota</taxon>
        <taxon>Sar</taxon>
        <taxon>Stramenopiles</taxon>
        <taxon>Oomycota</taxon>
        <taxon>Peronosporomycetes</taxon>
        <taxon>Albuginales</taxon>
        <taxon>Albuginaceae</taxon>
        <taxon>Albugo</taxon>
    </lineage>
</organism>
<dbReference type="GO" id="GO:0005634">
    <property type="term" value="C:nucleus"/>
    <property type="evidence" value="ECO:0007669"/>
    <property type="project" value="UniProtKB-SubCell"/>
</dbReference>
<evidence type="ECO:0000256" key="1">
    <source>
        <dbReference type="ARBA" id="ARBA00004123"/>
    </source>
</evidence>
<protein>
    <recommendedName>
        <fullName evidence="6">UBX domain-containing protein</fullName>
    </recommendedName>
</protein>
<accession>A0A024FZ58</accession>
<dbReference type="Gene3D" id="1.25.10.10">
    <property type="entry name" value="Leucine-rich Repeat Variant"/>
    <property type="match status" value="1"/>
</dbReference>
<dbReference type="InParanoid" id="A0A024FZ58"/>
<dbReference type="InterPro" id="IPR051345">
    <property type="entry name" value="Importin_beta-like_NTR"/>
</dbReference>
<feature type="region of interest" description="Disordered" evidence="5">
    <location>
        <begin position="156"/>
        <end position="176"/>
    </location>
</feature>
<comment type="caution">
    <text evidence="7">The sequence shown here is derived from an EMBL/GenBank/DDBJ whole genome shotgun (WGS) entry which is preliminary data.</text>
</comment>
<comment type="subcellular location">
    <subcellularLocation>
        <location evidence="1">Nucleus</location>
    </subcellularLocation>
</comment>
<feature type="compositionally biased region" description="Low complexity" evidence="5">
    <location>
        <begin position="91"/>
        <end position="101"/>
    </location>
</feature>
<dbReference type="InterPro" id="IPR011989">
    <property type="entry name" value="ARM-like"/>
</dbReference>
<feature type="compositionally biased region" description="Acidic residues" evidence="5">
    <location>
        <begin position="365"/>
        <end position="374"/>
    </location>
</feature>
<evidence type="ECO:0000313" key="8">
    <source>
        <dbReference type="Proteomes" id="UP000053237"/>
    </source>
</evidence>
<dbReference type="Proteomes" id="UP000053237">
    <property type="component" value="Unassembled WGS sequence"/>
</dbReference>
<dbReference type="InterPro" id="IPR016024">
    <property type="entry name" value="ARM-type_fold"/>
</dbReference>
<evidence type="ECO:0000259" key="6">
    <source>
        <dbReference type="PROSITE" id="PS50033"/>
    </source>
</evidence>
<reference evidence="7 8" key="1">
    <citation type="submission" date="2012-05" db="EMBL/GenBank/DDBJ databases">
        <title>Recombination and specialization in a pathogen metapopulation.</title>
        <authorList>
            <person name="Gardiner A."/>
            <person name="Kemen E."/>
            <person name="Schultz-Larsen T."/>
            <person name="MacLean D."/>
            <person name="Van Oosterhout C."/>
            <person name="Jones J.D.G."/>
        </authorList>
    </citation>
    <scope>NUCLEOTIDE SEQUENCE [LARGE SCALE GENOMIC DNA]</scope>
    <source>
        <strain evidence="7 8">Ac Nc2</strain>
    </source>
</reference>
<evidence type="ECO:0000256" key="2">
    <source>
        <dbReference type="ARBA" id="ARBA00007991"/>
    </source>
</evidence>
<keyword evidence="8" id="KW-1185">Reference proteome</keyword>
<dbReference type="PANTHER" id="PTHR12363">
    <property type="entry name" value="TRANSPORTIN 3 AND IMPORTIN 13"/>
    <property type="match status" value="1"/>
</dbReference>
<keyword evidence="3" id="KW-0813">Transport</keyword>
<dbReference type="SUPFAM" id="SSF48371">
    <property type="entry name" value="ARM repeat"/>
    <property type="match status" value="1"/>
</dbReference>
<name>A0A024FZ58_9STRA</name>
<evidence type="ECO:0000256" key="5">
    <source>
        <dbReference type="SAM" id="MobiDB-lite"/>
    </source>
</evidence>
<evidence type="ECO:0000256" key="3">
    <source>
        <dbReference type="ARBA" id="ARBA00022448"/>
    </source>
</evidence>
<dbReference type="OrthoDB" id="435593at2759"/>
<keyword evidence="4" id="KW-0539">Nucleus</keyword>
<dbReference type="GO" id="GO:0005737">
    <property type="term" value="C:cytoplasm"/>
    <property type="evidence" value="ECO:0007669"/>
    <property type="project" value="TreeGrafter"/>
</dbReference>
<dbReference type="PROSITE" id="PS50033">
    <property type="entry name" value="UBX"/>
    <property type="match status" value="1"/>
</dbReference>
<dbReference type="GO" id="GO:0006606">
    <property type="term" value="P:protein import into nucleus"/>
    <property type="evidence" value="ECO:0007669"/>
    <property type="project" value="TreeGrafter"/>
</dbReference>
<dbReference type="PANTHER" id="PTHR12363:SF33">
    <property type="entry name" value="IMPORTIN-13"/>
    <property type="match status" value="1"/>
</dbReference>
<feature type="domain" description="UBX" evidence="6">
    <location>
        <begin position="1"/>
        <end position="77"/>
    </location>
</feature>
<gene>
    <name evidence="7" type="ORF">BN9_001180</name>
</gene>
<comment type="similarity">
    <text evidence="2">Belongs to the importin beta family.</text>
</comment>